<feature type="region of interest" description="Disordered" evidence="1">
    <location>
        <begin position="227"/>
        <end position="266"/>
    </location>
</feature>
<comment type="caution">
    <text evidence="3">The sequence shown here is derived from an EMBL/GenBank/DDBJ whole genome shotgun (WGS) entry which is preliminary data.</text>
</comment>
<dbReference type="RefSeq" id="WP_284608912.1">
    <property type="nucleotide sequence ID" value="NZ_JASNTZ010000001.1"/>
</dbReference>
<name>A0ABT7FMT3_9CORY</name>
<accession>A0ABT7FMT3</accession>
<dbReference type="GO" id="GO:0004519">
    <property type="term" value="F:endonuclease activity"/>
    <property type="evidence" value="ECO:0007669"/>
    <property type="project" value="UniProtKB-KW"/>
</dbReference>
<dbReference type="Pfam" id="PF01844">
    <property type="entry name" value="HNH"/>
    <property type="match status" value="1"/>
</dbReference>
<keyword evidence="3" id="KW-0255">Endonuclease</keyword>
<dbReference type="InterPro" id="IPR002711">
    <property type="entry name" value="HNH"/>
</dbReference>
<dbReference type="EMBL" id="JASNUO010000002">
    <property type="protein sequence ID" value="MDK4246885.1"/>
    <property type="molecule type" value="Genomic_DNA"/>
</dbReference>
<dbReference type="Gene3D" id="1.10.30.50">
    <property type="match status" value="1"/>
</dbReference>
<organism evidence="3 4">
    <name type="scientific">Corynebacterium accolens</name>
    <dbReference type="NCBI Taxonomy" id="38284"/>
    <lineage>
        <taxon>Bacteria</taxon>
        <taxon>Bacillati</taxon>
        <taxon>Actinomycetota</taxon>
        <taxon>Actinomycetes</taxon>
        <taxon>Mycobacteriales</taxon>
        <taxon>Corynebacteriaceae</taxon>
        <taxon>Corynebacterium</taxon>
    </lineage>
</organism>
<reference evidence="3 4" key="1">
    <citation type="submission" date="2023-05" db="EMBL/GenBank/DDBJ databases">
        <title>Metabolic capabilities are highly conserved among human nasal-associated Corynebacterium species in pangenomic analyses.</title>
        <authorList>
            <person name="Tran T.H."/>
            <person name="Roberts A.Q."/>
            <person name="Escapa I.F."/>
            <person name="Gao W."/>
            <person name="Conlan S."/>
            <person name="Kong H."/>
            <person name="Segre J.A."/>
            <person name="Kelly M.S."/>
            <person name="Lemon K.P."/>
        </authorList>
    </citation>
    <scope>NUCLEOTIDE SEQUENCE [LARGE SCALE GENOMIC DNA]</scope>
    <source>
        <strain evidence="3 4">KPL3802</strain>
    </source>
</reference>
<sequence>MNALETYLTALAPGMDIIAACRGLSGSELMERGAPDAIAADLLLLCESYYGRTAFSRMQRRAIADARANSHPIALLAGIERVVNRAPSKKQAWELRAECCAMSAEMSAIIKHARRRVREMKKSTVSPGVRTYRRPNDYWTLAITGTSRFIADLQGAITAADKKPLQAVEDIFFGAGSAARSTVVTNAIVPLEKFIRIRDGHGDDVQLDLTNGATMSGTEYLRRVLNDAGYSAPGPSGNGSGDGNSNGDGDGHGNSSGSGDGETGYVTLVHPVEGPVNLYRTARVATDKQRMMAAAENPRCAWPGCNQPADLSQVHHLTAWSRGGETNMNNLVVCCAYHNGINDDDPNAPPRRGRLERVGGRIVWRPPVTPRN</sequence>
<gene>
    <name evidence="3" type="ORF">QPX34_02445</name>
</gene>
<keyword evidence="3" id="KW-0378">Hydrolase</keyword>
<evidence type="ECO:0000259" key="2">
    <source>
        <dbReference type="SMART" id="SM00507"/>
    </source>
</evidence>
<evidence type="ECO:0000256" key="1">
    <source>
        <dbReference type="SAM" id="MobiDB-lite"/>
    </source>
</evidence>
<evidence type="ECO:0000313" key="3">
    <source>
        <dbReference type="EMBL" id="MDK4246885.1"/>
    </source>
</evidence>
<keyword evidence="3" id="KW-0540">Nuclease</keyword>
<protein>
    <submittedName>
        <fullName evidence="3">HNH endonuclease signature motif containing protein</fullName>
    </submittedName>
</protein>
<feature type="domain" description="HNH nuclease" evidence="2">
    <location>
        <begin position="287"/>
        <end position="340"/>
    </location>
</feature>
<keyword evidence="4" id="KW-1185">Reference proteome</keyword>
<proteinExistence type="predicted"/>
<dbReference type="CDD" id="cd00085">
    <property type="entry name" value="HNHc"/>
    <property type="match status" value="1"/>
</dbReference>
<feature type="compositionally biased region" description="Gly residues" evidence="1">
    <location>
        <begin position="236"/>
        <end position="262"/>
    </location>
</feature>
<dbReference type="SMART" id="SM00507">
    <property type="entry name" value="HNHc"/>
    <property type="match status" value="1"/>
</dbReference>
<evidence type="ECO:0000313" key="4">
    <source>
        <dbReference type="Proteomes" id="UP001239414"/>
    </source>
</evidence>
<dbReference type="InterPro" id="IPR003615">
    <property type="entry name" value="HNH_nuc"/>
</dbReference>
<dbReference type="Proteomes" id="UP001239414">
    <property type="component" value="Unassembled WGS sequence"/>
</dbReference>